<reference evidence="7" key="1">
    <citation type="submission" date="2014-07" db="EMBL/GenBank/DDBJ databases">
        <authorList>
            <person name="Monot Marc"/>
        </authorList>
    </citation>
    <scope>NUCLEOTIDE SEQUENCE</scope>
    <source>
        <strain evidence="7">7032989</strain>
        <strain evidence="6">7032994</strain>
    </source>
</reference>
<evidence type="ECO:0000256" key="2">
    <source>
        <dbReference type="PIRNR" id="PIRNR001365"/>
    </source>
</evidence>
<dbReference type="RefSeq" id="WP_021367187.1">
    <property type="nucleotide sequence ID" value="NZ_BBYB01000112.1"/>
</dbReference>
<feature type="active site" description="Proton donor/acceptor" evidence="3">
    <location>
        <position position="133"/>
    </location>
</feature>
<comment type="similarity">
    <text evidence="2">Belongs to the DapA family.</text>
</comment>
<dbReference type="GO" id="GO:0008747">
    <property type="term" value="F:N-acetylneuraminate lyase activity"/>
    <property type="evidence" value="ECO:0007669"/>
    <property type="project" value="TreeGrafter"/>
</dbReference>
<dbReference type="GO" id="GO:0005829">
    <property type="term" value="C:cytosol"/>
    <property type="evidence" value="ECO:0007669"/>
    <property type="project" value="TreeGrafter"/>
</dbReference>
<dbReference type="AlphaFoldDB" id="A0A069ANV0"/>
<dbReference type="Gene3D" id="3.20.20.70">
    <property type="entry name" value="Aldolase class I"/>
    <property type="match status" value="1"/>
</dbReference>
<feature type="binding site" evidence="4">
    <location>
        <position position="45"/>
    </location>
    <ligand>
        <name>pyruvate</name>
        <dbReference type="ChEBI" id="CHEBI:15361"/>
    </ligand>
</feature>
<protein>
    <submittedName>
        <fullName evidence="7">Dihydrodipicolinate synthase 1</fullName>
        <ecNumber evidence="7">4.3.3.7</ecNumber>
    </submittedName>
    <submittedName>
        <fullName evidence="6">Dihydrodipicolinate synthetase family protein</fullName>
    </submittedName>
</protein>
<dbReference type="PRINTS" id="PR00146">
    <property type="entry name" value="DHPICSNTHASE"/>
</dbReference>
<dbReference type="Pfam" id="PF00701">
    <property type="entry name" value="DHDPS"/>
    <property type="match status" value="1"/>
</dbReference>
<keyword evidence="1 2" id="KW-0456">Lyase</keyword>
<proteinExistence type="inferred from homology"/>
<evidence type="ECO:0000256" key="3">
    <source>
        <dbReference type="PIRSR" id="PIRSR001365-1"/>
    </source>
</evidence>
<dbReference type="InterPro" id="IPR002220">
    <property type="entry name" value="DapA-like"/>
</dbReference>
<sequence length="301" mass="34288">MKAEFLTPVVTIFDEEGNLDKEGNKKVYDHLIDGGVDGLVIMGSTGEFFNMSMDMQKELIDLVTSHVNKRVKVFIGTSRMCINESIELSNYAHNSGADGVMIISPYYFSLDDDSIELFYSEIAKNTEAEIYLYNYPDRTGYDLSPELTLRLARKHKNIVGYKDTVTLMGHTRDLINTMKIEFPEFKVYSGYDENFIHNLMSGGAGCIGGLSNLIPEVCSKWAEAYNNRDMEKVIEIQKYINKAMDFYLITNPFIPAMKKAMNIRGLQISDYMTAPFVKPNEKQVCEIKKLMNELNICQLTK</sequence>
<evidence type="ECO:0000256" key="4">
    <source>
        <dbReference type="PIRSR" id="PIRSR001365-2"/>
    </source>
</evidence>
<dbReference type="SUPFAM" id="SSF51569">
    <property type="entry name" value="Aldolase"/>
    <property type="match status" value="1"/>
</dbReference>
<dbReference type="CDD" id="cd00408">
    <property type="entry name" value="DHDPS-like"/>
    <property type="match status" value="1"/>
</dbReference>
<dbReference type="PANTHER" id="PTHR42849">
    <property type="entry name" value="N-ACETYLNEURAMINATE LYASE"/>
    <property type="match status" value="1"/>
</dbReference>
<dbReference type="EMBL" id="LK932849">
    <property type="protein sequence ID" value="CDS94523.1"/>
    <property type="molecule type" value="Genomic_DNA"/>
</dbReference>
<feature type="binding site" evidence="4">
    <location>
        <position position="207"/>
    </location>
    <ligand>
        <name>pyruvate</name>
        <dbReference type="ChEBI" id="CHEBI:15361"/>
    </ligand>
</feature>
<dbReference type="EMBL" id="LK932525">
    <property type="protein sequence ID" value="CDS88798.1"/>
    <property type="molecule type" value="Genomic_DNA"/>
</dbReference>
<evidence type="ECO:0000256" key="1">
    <source>
        <dbReference type="ARBA" id="ARBA00023239"/>
    </source>
</evidence>
<dbReference type="SMART" id="SM01130">
    <property type="entry name" value="DHDPS"/>
    <property type="match status" value="1"/>
</dbReference>
<dbReference type="GO" id="GO:0008840">
    <property type="term" value="F:4-hydroxy-tetrahydrodipicolinate synthase activity"/>
    <property type="evidence" value="ECO:0007669"/>
    <property type="project" value="UniProtKB-EC"/>
</dbReference>
<evidence type="ECO:0000313" key="7">
    <source>
        <dbReference type="EMBL" id="CDS94523.1"/>
    </source>
</evidence>
<dbReference type="EMBL" id="LK932411">
    <property type="protein sequence ID" value="CDS89401.1"/>
    <property type="molecule type" value="Genomic_DNA"/>
</dbReference>
<dbReference type="EC" id="4.3.3.7" evidence="7"/>
<dbReference type="GO" id="GO:0019262">
    <property type="term" value="P:N-acetylneuraminate catabolic process"/>
    <property type="evidence" value="ECO:0007669"/>
    <property type="project" value="TreeGrafter"/>
</dbReference>
<dbReference type="PIRSF" id="PIRSF001365">
    <property type="entry name" value="DHDPS"/>
    <property type="match status" value="1"/>
</dbReference>
<name>A0A069ANV0_CLODI</name>
<evidence type="ECO:0000313" key="5">
    <source>
        <dbReference type="EMBL" id="CDS88798.1"/>
    </source>
</evidence>
<feature type="active site" description="Schiff-base intermediate with substrate" evidence="3">
    <location>
        <position position="162"/>
    </location>
</feature>
<organism evidence="7">
    <name type="scientific">Clostridioides difficile</name>
    <name type="common">Peptoclostridium difficile</name>
    <dbReference type="NCBI Taxonomy" id="1496"/>
    <lineage>
        <taxon>Bacteria</taxon>
        <taxon>Bacillati</taxon>
        <taxon>Bacillota</taxon>
        <taxon>Clostridia</taxon>
        <taxon>Peptostreptococcales</taxon>
        <taxon>Peptostreptococcaceae</taxon>
        <taxon>Clostridioides</taxon>
    </lineage>
</organism>
<dbReference type="InterPro" id="IPR013785">
    <property type="entry name" value="Aldolase_TIM"/>
</dbReference>
<evidence type="ECO:0000313" key="6">
    <source>
        <dbReference type="EMBL" id="CDS89401.1"/>
    </source>
</evidence>
<gene>
    <name evidence="7" type="primary">dapA</name>
    <name evidence="7" type="ORF">BN1095_20038</name>
    <name evidence="5" type="ORF">BN1096_700162</name>
    <name evidence="6" type="ORF">BN1097_710162</name>
</gene>
<dbReference type="PANTHER" id="PTHR42849:SF1">
    <property type="entry name" value="N-ACETYLNEURAMINATE LYASE"/>
    <property type="match status" value="1"/>
</dbReference>
<accession>A0A069ANV0</accession>